<feature type="transmembrane region" description="Helical" evidence="14">
    <location>
        <begin position="270"/>
        <end position="290"/>
    </location>
</feature>
<dbReference type="PRINTS" id="PR00237">
    <property type="entry name" value="GPCRRHODOPSN"/>
</dbReference>
<evidence type="ECO:0000256" key="14">
    <source>
        <dbReference type="RuleBase" id="RU363047"/>
    </source>
</evidence>
<evidence type="ECO:0000256" key="8">
    <source>
        <dbReference type="ARBA" id="ARBA00023136"/>
    </source>
</evidence>
<dbReference type="SUPFAM" id="SSF81321">
    <property type="entry name" value="Family A G protein-coupled receptor-like"/>
    <property type="match status" value="1"/>
</dbReference>
<feature type="transmembrane region" description="Helical" evidence="14">
    <location>
        <begin position="142"/>
        <end position="162"/>
    </location>
</feature>
<dbReference type="GO" id="GO:0004984">
    <property type="term" value="F:olfactory receptor activity"/>
    <property type="evidence" value="ECO:0007669"/>
    <property type="project" value="InterPro"/>
</dbReference>
<proteinExistence type="inferred from homology"/>
<evidence type="ECO:0000256" key="9">
    <source>
        <dbReference type="ARBA" id="ARBA00023157"/>
    </source>
</evidence>
<dbReference type="CDD" id="cd13954">
    <property type="entry name" value="7tmA_OR"/>
    <property type="match status" value="1"/>
</dbReference>
<evidence type="ECO:0000256" key="6">
    <source>
        <dbReference type="ARBA" id="ARBA00022989"/>
    </source>
</evidence>
<evidence type="ECO:0000256" key="11">
    <source>
        <dbReference type="ARBA" id="ARBA00023180"/>
    </source>
</evidence>
<dbReference type="InterPro" id="IPR000725">
    <property type="entry name" value="Olfact_rcpt"/>
</dbReference>
<keyword evidence="4 13" id="KW-0812">Transmembrane</keyword>
<keyword evidence="17" id="KW-1185">Reference proteome</keyword>
<feature type="domain" description="G-protein coupled receptors family 1 profile" evidence="15">
    <location>
        <begin position="39"/>
        <end position="288"/>
    </location>
</feature>
<gene>
    <name evidence="16" type="ORF">GDO81_006203</name>
</gene>
<keyword evidence="7 13" id="KW-0297">G-protein coupled receptor</keyword>
<dbReference type="PROSITE" id="PS50262">
    <property type="entry name" value="G_PROTEIN_RECEP_F1_2"/>
    <property type="match status" value="1"/>
</dbReference>
<dbReference type="EMBL" id="WNYA01000002">
    <property type="protein sequence ID" value="KAG8588997.1"/>
    <property type="molecule type" value="Genomic_DNA"/>
</dbReference>
<dbReference type="Proteomes" id="UP000824782">
    <property type="component" value="Unassembled WGS sequence"/>
</dbReference>
<evidence type="ECO:0000256" key="1">
    <source>
        <dbReference type="ARBA" id="ARBA00004651"/>
    </source>
</evidence>
<keyword evidence="6 14" id="KW-1133">Transmembrane helix</keyword>
<dbReference type="GO" id="GO:0005886">
    <property type="term" value="C:plasma membrane"/>
    <property type="evidence" value="ECO:0007669"/>
    <property type="project" value="UniProtKB-SubCell"/>
</dbReference>
<keyword evidence="3 14" id="KW-0716">Sensory transduction</keyword>
<evidence type="ECO:0000256" key="7">
    <source>
        <dbReference type="ARBA" id="ARBA00023040"/>
    </source>
</evidence>
<dbReference type="PANTHER" id="PTHR24242">
    <property type="entry name" value="G-PROTEIN COUPLED RECEPTOR"/>
    <property type="match status" value="1"/>
</dbReference>
<dbReference type="InterPro" id="IPR050939">
    <property type="entry name" value="Olfactory_GPCR1"/>
</dbReference>
<feature type="transmembrane region" description="Helical" evidence="14">
    <location>
        <begin position="24"/>
        <end position="49"/>
    </location>
</feature>
<comment type="caution">
    <text evidence="16">The sequence shown here is derived from an EMBL/GenBank/DDBJ whole genome shotgun (WGS) entry which is preliminary data.</text>
</comment>
<feature type="transmembrane region" description="Helical" evidence="14">
    <location>
        <begin position="55"/>
        <end position="76"/>
    </location>
</feature>
<dbReference type="FunFam" id="1.20.1070.10:FF:000015">
    <property type="entry name" value="Olfactory receptor"/>
    <property type="match status" value="1"/>
</dbReference>
<reference evidence="16" key="1">
    <citation type="thesis" date="2020" institute="ProQuest LLC" country="789 East Eisenhower Parkway, Ann Arbor, MI, USA">
        <title>Comparative Genomics and Chromosome Evolution.</title>
        <authorList>
            <person name="Mudd A.B."/>
        </authorList>
    </citation>
    <scope>NUCLEOTIDE SEQUENCE</scope>
    <source>
        <strain evidence="16">237g6f4</strain>
        <tissue evidence="16">Blood</tissue>
    </source>
</reference>
<keyword evidence="2 14" id="KW-1003">Cell membrane</keyword>
<evidence type="ECO:0000256" key="12">
    <source>
        <dbReference type="ARBA" id="ARBA00023224"/>
    </source>
</evidence>
<dbReference type="InterPro" id="IPR000276">
    <property type="entry name" value="GPCR_Rhodpsn"/>
</dbReference>
<evidence type="ECO:0000256" key="3">
    <source>
        <dbReference type="ARBA" id="ARBA00022606"/>
    </source>
</evidence>
<keyword evidence="5 14" id="KW-0552">Olfaction</keyword>
<evidence type="ECO:0000256" key="2">
    <source>
        <dbReference type="ARBA" id="ARBA00022475"/>
    </source>
</evidence>
<evidence type="ECO:0000313" key="16">
    <source>
        <dbReference type="EMBL" id="KAG8588997.1"/>
    </source>
</evidence>
<keyword evidence="9" id="KW-1015">Disulfide bond</keyword>
<accession>A0AAV7CX75</accession>
<feature type="transmembrane region" description="Helical" evidence="14">
    <location>
        <begin position="235"/>
        <end position="258"/>
    </location>
</feature>
<feature type="transmembrane region" description="Helical" evidence="14">
    <location>
        <begin position="200"/>
        <end position="223"/>
    </location>
</feature>
<dbReference type="GO" id="GO:0004930">
    <property type="term" value="F:G protein-coupled receptor activity"/>
    <property type="evidence" value="ECO:0007669"/>
    <property type="project" value="UniProtKB-KW"/>
</dbReference>
<sequence>MLNNQSVTEFIVVGFTSITRYHSFLFILFFSLYIIITSGNGITFIIILLDYNLHIPMYFFIAALSMVEIFIVTTVYPTIFDLFLKGRASIAFDFCLLQMYAFDAFLITENYILSIMAFDRYVAICNALRYHAIMTLKLCKALICMCWLLGLLTPLAMIAMIYRLPFCGPNEIEHIFCDSSPLLTLACTDSSLDVSMDLTVSAFSIIINAIIIVFIYANILFTILKMKTSEERRKAFSTCMSHLFMSLFFYGSVAYMYINLQSSYSAAFDLAASIHHSVLTPLLSPLVYSFRNKELTNFLKKQLRPKTLLLWKENKIVQ</sequence>
<name>A0AAV7CX75_ENGPU</name>
<keyword evidence="8 14" id="KW-0472">Membrane</keyword>
<dbReference type="PROSITE" id="PS00237">
    <property type="entry name" value="G_PROTEIN_RECEP_F1_1"/>
    <property type="match status" value="1"/>
</dbReference>
<evidence type="ECO:0000259" key="15">
    <source>
        <dbReference type="PROSITE" id="PS50262"/>
    </source>
</evidence>
<evidence type="ECO:0000313" key="17">
    <source>
        <dbReference type="Proteomes" id="UP000824782"/>
    </source>
</evidence>
<comment type="subcellular location">
    <subcellularLocation>
        <location evidence="1 14">Cell membrane</location>
        <topology evidence="1 14">Multi-pass membrane protein</topology>
    </subcellularLocation>
</comment>
<dbReference type="PANTHER" id="PTHR24242:SF227">
    <property type="entry name" value="OLFACTORY RECEPTOR"/>
    <property type="match status" value="1"/>
</dbReference>
<organism evidence="16 17">
    <name type="scientific">Engystomops pustulosus</name>
    <name type="common">Tungara frog</name>
    <name type="synonym">Physalaemus pustulosus</name>
    <dbReference type="NCBI Taxonomy" id="76066"/>
    <lineage>
        <taxon>Eukaryota</taxon>
        <taxon>Metazoa</taxon>
        <taxon>Chordata</taxon>
        <taxon>Craniata</taxon>
        <taxon>Vertebrata</taxon>
        <taxon>Euteleostomi</taxon>
        <taxon>Amphibia</taxon>
        <taxon>Batrachia</taxon>
        <taxon>Anura</taxon>
        <taxon>Neobatrachia</taxon>
        <taxon>Hyloidea</taxon>
        <taxon>Leptodactylidae</taxon>
        <taxon>Leiuperinae</taxon>
        <taxon>Engystomops</taxon>
    </lineage>
</organism>
<keyword evidence="10 13" id="KW-0675">Receptor</keyword>
<keyword evidence="11" id="KW-0325">Glycoprotein</keyword>
<evidence type="ECO:0000256" key="5">
    <source>
        <dbReference type="ARBA" id="ARBA00022725"/>
    </source>
</evidence>
<dbReference type="Pfam" id="PF13853">
    <property type="entry name" value="7tm_4"/>
    <property type="match status" value="1"/>
</dbReference>
<protein>
    <recommendedName>
        <fullName evidence="14">Olfactory receptor</fullName>
    </recommendedName>
</protein>
<comment type="similarity">
    <text evidence="13">Belongs to the G-protein coupled receptor 1 family.</text>
</comment>
<evidence type="ECO:0000256" key="10">
    <source>
        <dbReference type="ARBA" id="ARBA00023170"/>
    </source>
</evidence>
<keyword evidence="12 13" id="KW-0807">Transducer</keyword>
<dbReference type="Gene3D" id="1.20.1070.10">
    <property type="entry name" value="Rhodopsin 7-helix transmembrane proteins"/>
    <property type="match status" value="1"/>
</dbReference>
<dbReference type="AlphaFoldDB" id="A0AAV7CX75"/>
<dbReference type="PRINTS" id="PR00245">
    <property type="entry name" value="OLFACTORYR"/>
</dbReference>
<dbReference type="InterPro" id="IPR017452">
    <property type="entry name" value="GPCR_Rhodpsn_7TM"/>
</dbReference>
<evidence type="ECO:0000256" key="13">
    <source>
        <dbReference type="RuleBase" id="RU000688"/>
    </source>
</evidence>
<evidence type="ECO:0000256" key="4">
    <source>
        <dbReference type="ARBA" id="ARBA00022692"/>
    </source>
</evidence>